<gene>
    <name evidence="6" type="ORF">SAMN03097694_2020</name>
</gene>
<dbReference type="AlphaFoldDB" id="A0AB38C6F7"/>
<keyword evidence="2" id="KW-0805">Transcription regulation</keyword>
<dbReference type="SUPFAM" id="SSF46785">
    <property type="entry name" value="Winged helix' DNA-binding domain"/>
    <property type="match status" value="1"/>
</dbReference>
<dbReference type="InterPro" id="IPR005119">
    <property type="entry name" value="LysR_subst-bd"/>
</dbReference>
<proteinExistence type="inferred from homology"/>
<evidence type="ECO:0000259" key="5">
    <source>
        <dbReference type="PROSITE" id="PS50931"/>
    </source>
</evidence>
<accession>A0AB38C6F7</accession>
<keyword evidence="4" id="KW-0804">Transcription</keyword>
<dbReference type="InterPro" id="IPR036388">
    <property type="entry name" value="WH-like_DNA-bd_sf"/>
</dbReference>
<feature type="domain" description="HTH lysR-type" evidence="5">
    <location>
        <begin position="39"/>
        <end position="96"/>
    </location>
</feature>
<dbReference type="GO" id="GO:0003700">
    <property type="term" value="F:DNA-binding transcription factor activity"/>
    <property type="evidence" value="ECO:0007669"/>
    <property type="project" value="InterPro"/>
</dbReference>
<evidence type="ECO:0000256" key="4">
    <source>
        <dbReference type="ARBA" id="ARBA00023163"/>
    </source>
</evidence>
<dbReference type="FunFam" id="1.10.10.10:FF:000001">
    <property type="entry name" value="LysR family transcriptional regulator"/>
    <property type="match status" value="1"/>
</dbReference>
<dbReference type="InterPro" id="IPR058163">
    <property type="entry name" value="LysR-type_TF_proteobact-type"/>
</dbReference>
<dbReference type="PANTHER" id="PTHR30537:SF72">
    <property type="entry name" value="LYSR FAMILY TRANSCRIPTIONAL REGULATOR"/>
    <property type="match status" value="1"/>
</dbReference>
<dbReference type="InterPro" id="IPR036390">
    <property type="entry name" value="WH_DNA-bd_sf"/>
</dbReference>
<dbReference type="GO" id="GO:0006351">
    <property type="term" value="P:DNA-templated transcription"/>
    <property type="evidence" value="ECO:0007669"/>
    <property type="project" value="TreeGrafter"/>
</dbReference>
<dbReference type="PROSITE" id="PS50931">
    <property type="entry name" value="HTH_LYSR"/>
    <property type="match status" value="1"/>
</dbReference>
<dbReference type="Proteomes" id="UP000182489">
    <property type="component" value="Unassembled WGS sequence"/>
</dbReference>
<organism evidence="6 7">
    <name type="scientific">Janthinobacterium lividum</name>
    <dbReference type="NCBI Taxonomy" id="29581"/>
    <lineage>
        <taxon>Bacteria</taxon>
        <taxon>Pseudomonadati</taxon>
        <taxon>Pseudomonadota</taxon>
        <taxon>Betaproteobacteria</taxon>
        <taxon>Burkholderiales</taxon>
        <taxon>Oxalobacteraceae</taxon>
        <taxon>Janthinobacterium</taxon>
    </lineage>
</organism>
<evidence type="ECO:0000313" key="6">
    <source>
        <dbReference type="EMBL" id="SFX41026.1"/>
    </source>
</evidence>
<comment type="similarity">
    <text evidence="1">Belongs to the LysR transcriptional regulatory family.</text>
</comment>
<dbReference type="InterPro" id="IPR000847">
    <property type="entry name" value="LysR_HTH_N"/>
</dbReference>
<dbReference type="PANTHER" id="PTHR30537">
    <property type="entry name" value="HTH-TYPE TRANSCRIPTIONAL REGULATOR"/>
    <property type="match status" value="1"/>
</dbReference>
<comment type="caution">
    <text evidence="6">The sequence shown here is derived from an EMBL/GenBank/DDBJ whole genome shotgun (WGS) entry which is preliminary data.</text>
</comment>
<dbReference type="Gene3D" id="1.10.10.10">
    <property type="entry name" value="Winged helix-like DNA-binding domain superfamily/Winged helix DNA-binding domain"/>
    <property type="match status" value="1"/>
</dbReference>
<evidence type="ECO:0000313" key="7">
    <source>
        <dbReference type="Proteomes" id="UP000182489"/>
    </source>
</evidence>
<sequence>MGVGYERKRGEYGAPIIEEKWAKLINISDKNVFNGVRMDSLGGIAMFVQVADSGSFSATGRLLGLSSSAVGKSVARMEARLGARLFQRSTRHLALTAEGEKFLQRCKRILAEVEAAERELGESGGAPSGRLRISLPRYGGLFEAAIAAFMQAYPAIELDLDFSDAMVNIVSDGFDAAVRTGELADSSLMRRKLCTFRRLLVASPAYLARHGRPADGAELMRHARLDYRFPATGRLEQWPLMDEAAQPAPGMVCNSVEMRVFLAVQGQGIAYLPAFAVQRELAAGQLVSLLDEHTQARTAFWLLWPASRHLPPRLRVFIDFLVQQLQDQTFGALP</sequence>
<dbReference type="Gene3D" id="3.40.190.290">
    <property type="match status" value="1"/>
</dbReference>
<name>A0AB38C6F7_9BURK</name>
<evidence type="ECO:0000256" key="2">
    <source>
        <dbReference type="ARBA" id="ARBA00023015"/>
    </source>
</evidence>
<dbReference type="Pfam" id="PF03466">
    <property type="entry name" value="LysR_substrate"/>
    <property type="match status" value="1"/>
</dbReference>
<reference evidence="6 7" key="1">
    <citation type="submission" date="2016-11" db="EMBL/GenBank/DDBJ databases">
        <authorList>
            <person name="Varghese N."/>
            <person name="Submissions S."/>
        </authorList>
    </citation>
    <scope>NUCLEOTIDE SEQUENCE [LARGE SCALE GENOMIC DNA]</scope>
    <source>
        <strain evidence="6 7">NFR18</strain>
    </source>
</reference>
<keyword evidence="3 6" id="KW-0238">DNA-binding</keyword>
<dbReference type="EMBL" id="FPKH01000001">
    <property type="protein sequence ID" value="SFX41026.1"/>
    <property type="molecule type" value="Genomic_DNA"/>
</dbReference>
<dbReference type="Pfam" id="PF00126">
    <property type="entry name" value="HTH_1"/>
    <property type="match status" value="1"/>
</dbReference>
<dbReference type="GO" id="GO:0043565">
    <property type="term" value="F:sequence-specific DNA binding"/>
    <property type="evidence" value="ECO:0007669"/>
    <property type="project" value="TreeGrafter"/>
</dbReference>
<dbReference type="SUPFAM" id="SSF53850">
    <property type="entry name" value="Periplasmic binding protein-like II"/>
    <property type="match status" value="1"/>
</dbReference>
<evidence type="ECO:0000256" key="1">
    <source>
        <dbReference type="ARBA" id="ARBA00009437"/>
    </source>
</evidence>
<dbReference type="CDD" id="cd08476">
    <property type="entry name" value="PBP2_CrgA_like_7"/>
    <property type="match status" value="1"/>
</dbReference>
<evidence type="ECO:0000256" key="3">
    <source>
        <dbReference type="ARBA" id="ARBA00023125"/>
    </source>
</evidence>
<protein>
    <submittedName>
        <fullName evidence="6">DNA-binding transcriptional regulator, LysR family</fullName>
    </submittedName>
</protein>